<keyword evidence="1" id="KW-1133">Transmembrane helix</keyword>
<proteinExistence type="predicted"/>
<evidence type="ECO:0000313" key="2">
    <source>
        <dbReference type="EMBL" id="RST94949.1"/>
    </source>
</evidence>
<comment type="caution">
    <text evidence="2">The sequence shown here is derived from an EMBL/GenBank/DDBJ whole genome shotgun (WGS) entry which is preliminary data.</text>
</comment>
<accession>A0A429ZMS3</accession>
<evidence type="ECO:0000313" key="3">
    <source>
        <dbReference type="Proteomes" id="UP000287239"/>
    </source>
</evidence>
<feature type="transmembrane region" description="Helical" evidence="1">
    <location>
        <begin position="20"/>
        <end position="36"/>
    </location>
</feature>
<dbReference type="AlphaFoldDB" id="A0A429ZMS3"/>
<name>A0A429ZMS3_9ENTE</name>
<dbReference type="RefSeq" id="WP_126780193.1">
    <property type="nucleotide sequence ID" value="NZ_CAUQJP010000016.1"/>
</dbReference>
<dbReference type="GeneID" id="98568457"/>
<protein>
    <submittedName>
        <fullName evidence="2">Uncharacterized protein</fullName>
    </submittedName>
</protein>
<sequence length="135" mass="15427">MENQLGNSLYKKQKDSLKNGLGFTGAGILIFILADFLSAKTFVLLVGVCFVFIGTYQFIIKRNDGVEFFSEGILIKENNKVKVIKETEIANLEFQKAQGGYYPVVHLKDGQKYPIKHFAKGDFKEFLTIYQKRFK</sequence>
<keyword evidence="1" id="KW-0812">Transmembrane</keyword>
<reference evidence="2 3" key="1">
    <citation type="submission" date="2017-05" db="EMBL/GenBank/DDBJ databases">
        <title>Vagococcus spp. assemblies.</title>
        <authorList>
            <person name="Gulvik C.A."/>
        </authorList>
    </citation>
    <scope>NUCLEOTIDE SEQUENCE [LARGE SCALE GENOMIC DNA]</scope>
    <source>
        <strain evidence="2 3">NCFB 2777</strain>
    </source>
</reference>
<organism evidence="2 3">
    <name type="scientific">Vagococcus salmoninarum</name>
    <dbReference type="NCBI Taxonomy" id="2739"/>
    <lineage>
        <taxon>Bacteria</taxon>
        <taxon>Bacillati</taxon>
        <taxon>Bacillota</taxon>
        <taxon>Bacilli</taxon>
        <taxon>Lactobacillales</taxon>
        <taxon>Enterococcaceae</taxon>
        <taxon>Vagococcus</taxon>
    </lineage>
</organism>
<keyword evidence="1" id="KW-0472">Membrane</keyword>
<keyword evidence="3" id="KW-1185">Reference proteome</keyword>
<feature type="transmembrane region" description="Helical" evidence="1">
    <location>
        <begin position="42"/>
        <end position="60"/>
    </location>
</feature>
<dbReference type="OrthoDB" id="2920732at2"/>
<dbReference type="Proteomes" id="UP000287239">
    <property type="component" value="Unassembled WGS sequence"/>
</dbReference>
<dbReference type="EMBL" id="NGJU01000012">
    <property type="protein sequence ID" value="RST94949.1"/>
    <property type="molecule type" value="Genomic_DNA"/>
</dbReference>
<gene>
    <name evidence="2" type="ORF">CBF35_08745</name>
</gene>
<evidence type="ECO:0000256" key="1">
    <source>
        <dbReference type="SAM" id="Phobius"/>
    </source>
</evidence>